<reference evidence="2" key="1">
    <citation type="submission" date="2017-02" db="UniProtKB">
        <authorList>
            <consortium name="WormBaseParasite"/>
        </authorList>
    </citation>
    <scope>IDENTIFICATION</scope>
</reference>
<proteinExistence type="predicted"/>
<protein>
    <submittedName>
        <fullName evidence="2">Ovule protein</fullName>
    </submittedName>
</protein>
<accession>A0A0M3II01</accession>
<dbReference type="WBParaSite" id="ALUE_0001811401-mRNA-1">
    <property type="protein sequence ID" value="ALUE_0001811401-mRNA-1"/>
    <property type="gene ID" value="ALUE_0001811401"/>
</dbReference>
<evidence type="ECO:0000313" key="2">
    <source>
        <dbReference type="WBParaSite" id="ALUE_0001811401-mRNA-1"/>
    </source>
</evidence>
<dbReference type="AlphaFoldDB" id="A0A0M3II01"/>
<organism evidence="1 2">
    <name type="scientific">Ascaris lumbricoides</name>
    <name type="common">Giant roundworm</name>
    <dbReference type="NCBI Taxonomy" id="6252"/>
    <lineage>
        <taxon>Eukaryota</taxon>
        <taxon>Metazoa</taxon>
        <taxon>Ecdysozoa</taxon>
        <taxon>Nematoda</taxon>
        <taxon>Chromadorea</taxon>
        <taxon>Rhabditida</taxon>
        <taxon>Spirurina</taxon>
        <taxon>Ascaridomorpha</taxon>
        <taxon>Ascaridoidea</taxon>
        <taxon>Ascarididae</taxon>
        <taxon>Ascaris</taxon>
    </lineage>
</organism>
<dbReference type="Proteomes" id="UP000036681">
    <property type="component" value="Unplaced"/>
</dbReference>
<evidence type="ECO:0000313" key="1">
    <source>
        <dbReference type="Proteomes" id="UP000036681"/>
    </source>
</evidence>
<sequence length="75" mass="8384">MGEKKSPTLCSSTSFGSSSIQCCTYSLLISFINSLENSCFVGWKIYIFSRGSSEVSSTTRTPRFVKHVRKNPLHK</sequence>
<keyword evidence="1" id="KW-1185">Reference proteome</keyword>
<name>A0A0M3II01_ASCLU</name>